<dbReference type="Gene3D" id="3.90.230.10">
    <property type="entry name" value="Creatinase/methionine aminopeptidase superfamily"/>
    <property type="match status" value="1"/>
</dbReference>
<accession>A0A497JGL5</accession>
<feature type="non-terminal residue" evidence="1">
    <location>
        <position position="67"/>
    </location>
</feature>
<organism evidence="1 2">
    <name type="scientific">Candidatus Iainarchaeum sp</name>
    <dbReference type="NCBI Taxonomy" id="3101447"/>
    <lineage>
        <taxon>Archaea</taxon>
        <taxon>Candidatus Iainarchaeota</taxon>
        <taxon>Candidatus Iainarchaeia</taxon>
        <taxon>Candidatus Iainarchaeales</taxon>
        <taxon>Candidatus Iainarchaeaceae</taxon>
        <taxon>Candidatus Iainarchaeum</taxon>
    </lineage>
</organism>
<evidence type="ECO:0000313" key="2">
    <source>
        <dbReference type="Proteomes" id="UP000277633"/>
    </source>
</evidence>
<name>A0A497JGL5_9ARCH</name>
<dbReference type="AlphaFoldDB" id="A0A497JGL5"/>
<dbReference type="SUPFAM" id="SSF55920">
    <property type="entry name" value="Creatinase/aminopeptidase"/>
    <property type="match status" value="1"/>
</dbReference>
<dbReference type="InterPro" id="IPR036005">
    <property type="entry name" value="Creatinase/aminopeptidase-like"/>
</dbReference>
<keyword evidence="1" id="KW-0031">Aminopeptidase</keyword>
<protein>
    <submittedName>
        <fullName evidence="1">Type II methionyl aminopeptidase</fullName>
    </submittedName>
</protein>
<comment type="caution">
    <text evidence="1">The sequence shown here is derived from an EMBL/GenBank/DDBJ whole genome shotgun (WGS) entry which is preliminary data.</text>
</comment>
<keyword evidence="1" id="KW-0645">Protease</keyword>
<evidence type="ECO:0000313" key="1">
    <source>
        <dbReference type="EMBL" id="RLG69156.1"/>
    </source>
</evidence>
<dbReference type="Proteomes" id="UP000277633">
    <property type="component" value="Unassembled WGS sequence"/>
</dbReference>
<proteinExistence type="predicted"/>
<keyword evidence="1" id="KW-0378">Hydrolase</keyword>
<gene>
    <name evidence="1" type="ORF">DRO07_02665</name>
</gene>
<reference evidence="1 2" key="1">
    <citation type="submission" date="2018-06" db="EMBL/GenBank/DDBJ databases">
        <title>Extensive metabolic versatility and redundancy in microbially diverse, dynamic hydrothermal sediments.</title>
        <authorList>
            <person name="Dombrowski N."/>
            <person name="Teske A."/>
            <person name="Baker B.J."/>
        </authorList>
    </citation>
    <scope>NUCLEOTIDE SEQUENCE [LARGE SCALE GENOMIC DNA]</scope>
    <source>
        <strain evidence="1">B9_G13</strain>
    </source>
</reference>
<dbReference type="EMBL" id="QMWO01000094">
    <property type="protein sequence ID" value="RLG69156.1"/>
    <property type="molecule type" value="Genomic_DNA"/>
</dbReference>
<dbReference type="GO" id="GO:0004177">
    <property type="term" value="F:aminopeptidase activity"/>
    <property type="evidence" value="ECO:0007669"/>
    <property type="project" value="UniProtKB-KW"/>
</dbReference>
<sequence length="67" mass="7621">MEKEMLEKYVNAGHILFEAQQFAKKILEPNANLFECAEKIEEFIIKKGAKPAFPTNLSLNENAAHQT</sequence>